<keyword evidence="2" id="KW-1185">Reference proteome</keyword>
<evidence type="ECO:0008006" key="3">
    <source>
        <dbReference type="Google" id="ProtNLM"/>
    </source>
</evidence>
<name>A0A423VZN4_9PEZI</name>
<dbReference type="OrthoDB" id="4267316at2759"/>
<protein>
    <recommendedName>
        <fullName evidence="3">Protein kinase domain-containing protein</fullName>
    </recommendedName>
</protein>
<accession>A0A423VZN4</accession>
<reference evidence="1 2" key="1">
    <citation type="submission" date="2015-09" db="EMBL/GenBank/DDBJ databases">
        <title>Host preference determinants of Valsa canker pathogens revealed by comparative genomics.</title>
        <authorList>
            <person name="Yin Z."/>
            <person name="Huang L."/>
        </authorList>
    </citation>
    <scope>NUCLEOTIDE SEQUENCE [LARGE SCALE GENOMIC DNA]</scope>
    <source>
        <strain evidence="1 2">03-1</strain>
    </source>
</reference>
<dbReference type="InterPro" id="IPR011009">
    <property type="entry name" value="Kinase-like_dom_sf"/>
</dbReference>
<sequence>MSWSIHPLETPLSPSQHGVARLTITKSLATGDSRGAQIVLYVVLRADQDYSREAAAYEYLRNADHTGSFTPAYIGSWTFTLPISFEGQIRRRPVRLVLIEHLAGTCMRDLFVRHGPGQFDALHLSEQYRLSILAILLDGVVRQHHAGLIQGDIAPRNVIIVPPPDETQADGRCPPRVVLIDYNISIIYEMTKYGKLPNQLAKLPENPMQRYWTQSLLNFAGWYPPEWSSNPRLRQKWLLREFGGDKRRLYEPVKEKLELEAPVAPPSA</sequence>
<dbReference type="EMBL" id="LKEA01000032">
    <property type="protein sequence ID" value="ROV96509.1"/>
    <property type="molecule type" value="Genomic_DNA"/>
</dbReference>
<gene>
    <name evidence="1" type="ORF">VMCG_07837</name>
</gene>
<dbReference type="STRING" id="356882.A0A423VZN4"/>
<dbReference type="SUPFAM" id="SSF56112">
    <property type="entry name" value="Protein kinase-like (PK-like)"/>
    <property type="match status" value="1"/>
</dbReference>
<proteinExistence type="predicted"/>
<dbReference type="AlphaFoldDB" id="A0A423VZN4"/>
<dbReference type="Gene3D" id="1.10.510.10">
    <property type="entry name" value="Transferase(Phosphotransferase) domain 1"/>
    <property type="match status" value="1"/>
</dbReference>
<comment type="caution">
    <text evidence="1">The sequence shown here is derived from an EMBL/GenBank/DDBJ whole genome shotgun (WGS) entry which is preliminary data.</text>
</comment>
<evidence type="ECO:0000313" key="2">
    <source>
        <dbReference type="Proteomes" id="UP000283895"/>
    </source>
</evidence>
<evidence type="ECO:0000313" key="1">
    <source>
        <dbReference type="EMBL" id="ROV96509.1"/>
    </source>
</evidence>
<dbReference type="Proteomes" id="UP000283895">
    <property type="component" value="Unassembled WGS sequence"/>
</dbReference>
<organism evidence="1 2">
    <name type="scientific">Cytospora schulzeri</name>
    <dbReference type="NCBI Taxonomy" id="448051"/>
    <lineage>
        <taxon>Eukaryota</taxon>
        <taxon>Fungi</taxon>
        <taxon>Dikarya</taxon>
        <taxon>Ascomycota</taxon>
        <taxon>Pezizomycotina</taxon>
        <taxon>Sordariomycetes</taxon>
        <taxon>Sordariomycetidae</taxon>
        <taxon>Diaporthales</taxon>
        <taxon>Cytosporaceae</taxon>
        <taxon>Cytospora</taxon>
    </lineage>
</organism>